<evidence type="ECO:0000313" key="1">
    <source>
        <dbReference type="EMBL" id="TFK17111.1"/>
    </source>
</evidence>
<evidence type="ECO:0008006" key="3">
    <source>
        <dbReference type="Google" id="ProtNLM"/>
    </source>
</evidence>
<sequence length="155" mass="18522">LKPIPPEKYDGTPDAQMFHRFATMVTTYLEDGKVPVKRHVLIISQYLTGEAYNYFVREFSFKQKTWSANRFLKGLFNYCFPVDFRDKQRAKLRRCFQNNKSVKQYVSELNELFTTIGFTDKRERVSKLWHGLRPSIQKALWKDKLHPDTAKWKHV</sequence>
<keyword evidence="2" id="KW-1185">Reference proteome</keyword>
<dbReference type="Proteomes" id="UP000307440">
    <property type="component" value="Unassembled WGS sequence"/>
</dbReference>
<reference evidence="1 2" key="1">
    <citation type="journal article" date="2019" name="Nat. Ecol. Evol.">
        <title>Megaphylogeny resolves global patterns of mushroom evolution.</title>
        <authorList>
            <person name="Varga T."/>
            <person name="Krizsan K."/>
            <person name="Foldi C."/>
            <person name="Dima B."/>
            <person name="Sanchez-Garcia M."/>
            <person name="Sanchez-Ramirez S."/>
            <person name="Szollosi G.J."/>
            <person name="Szarkandi J.G."/>
            <person name="Papp V."/>
            <person name="Albert L."/>
            <person name="Andreopoulos W."/>
            <person name="Angelini C."/>
            <person name="Antonin V."/>
            <person name="Barry K.W."/>
            <person name="Bougher N.L."/>
            <person name="Buchanan P."/>
            <person name="Buyck B."/>
            <person name="Bense V."/>
            <person name="Catcheside P."/>
            <person name="Chovatia M."/>
            <person name="Cooper J."/>
            <person name="Damon W."/>
            <person name="Desjardin D."/>
            <person name="Finy P."/>
            <person name="Geml J."/>
            <person name="Haridas S."/>
            <person name="Hughes K."/>
            <person name="Justo A."/>
            <person name="Karasinski D."/>
            <person name="Kautmanova I."/>
            <person name="Kiss B."/>
            <person name="Kocsube S."/>
            <person name="Kotiranta H."/>
            <person name="LaButti K.M."/>
            <person name="Lechner B.E."/>
            <person name="Liimatainen K."/>
            <person name="Lipzen A."/>
            <person name="Lukacs Z."/>
            <person name="Mihaltcheva S."/>
            <person name="Morgado L.N."/>
            <person name="Niskanen T."/>
            <person name="Noordeloos M.E."/>
            <person name="Ohm R.A."/>
            <person name="Ortiz-Santana B."/>
            <person name="Ovrebo C."/>
            <person name="Racz N."/>
            <person name="Riley R."/>
            <person name="Savchenko A."/>
            <person name="Shiryaev A."/>
            <person name="Soop K."/>
            <person name="Spirin V."/>
            <person name="Szebenyi C."/>
            <person name="Tomsovsky M."/>
            <person name="Tulloss R.E."/>
            <person name="Uehling J."/>
            <person name="Grigoriev I.V."/>
            <person name="Vagvolgyi C."/>
            <person name="Papp T."/>
            <person name="Martin F.M."/>
            <person name="Miettinen O."/>
            <person name="Hibbett D.S."/>
            <person name="Nagy L.G."/>
        </authorList>
    </citation>
    <scope>NUCLEOTIDE SEQUENCE [LARGE SCALE GENOMIC DNA]</scope>
    <source>
        <strain evidence="1 2">CBS 121175</strain>
    </source>
</reference>
<evidence type="ECO:0000313" key="2">
    <source>
        <dbReference type="Proteomes" id="UP000307440"/>
    </source>
</evidence>
<feature type="non-terminal residue" evidence="1">
    <location>
        <position position="1"/>
    </location>
</feature>
<dbReference type="OrthoDB" id="3205788at2759"/>
<name>A0A5C3KAX8_COPMA</name>
<dbReference type="EMBL" id="ML210567">
    <property type="protein sequence ID" value="TFK17111.1"/>
    <property type="molecule type" value="Genomic_DNA"/>
</dbReference>
<feature type="non-terminal residue" evidence="1">
    <location>
        <position position="155"/>
    </location>
</feature>
<gene>
    <name evidence="1" type="ORF">FA15DRAFT_549776</name>
</gene>
<dbReference type="AlphaFoldDB" id="A0A5C3KAX8"/>
<proteinExistence type="predicted"/>
<dbReference type="STRING" id="230819.A0A5C3KAX8"/>
<organism evidence="1 2">
    <name type="scientific">Coprinopsis marcescibilis</name>
    <name type="common">Agaric fungus</name>
    <name type="synonym">Psathyrella marcescibilis</name>
    <dbReference type="NCBI Taxonomy" id="230819"/>
    <lineage>
        <taxon>Eukaryota</taxon>
        <taxon>Fungi</taxon>
        <taxon>Dikarya</taxon>
        <taxon>Basidiomycota</taxon>
        <taxon>Agaricomycotina</taxon>
        <taxon>Agaricomycetes</taxon>
        <taxon>Agaricomycetidae</taxon>
        <taxon>Agaricales</taxon>
        <taxon>Agaricineae</taxon>
        <taxon>Psathyrellaceae</taxon>
        <taxon>Coprinopsis</taxon>
    </lineage>
</organism>
<protein>
    <recommendedName>
        <fullName evidence="3">Retrotransposon gag domain-containing protein</fullName>
    </recommendedName>
</protein>
<accession>A0A5C3KAX8</accession>